<name>A0AAI9CA74_STEMA</name>
<dbReference type="CDD" id="cd00093">
    <property type="entry name" value="HTH_XRE"/>
    <property type="match status" value="1"/>
</dbReference>
<dbReference type="SUPFAM" id="SSF47413">
    <property type="entry name" value="lambda repressor-like DNA-binding domains"/>
    <property type="match status" value="1"/>
</dbReference>
<evidence type="ECO:0000313" key="3">
    <source>
        <dbReference type="Proteomes" id="UP001214521"/>
    </source>
</evidence>
<dbReference type="Pfam" id="PF13560">
    <property type="entry name" value="HTH_31"/>
    <property type="match status" value="1"/>
</dbReference>
<comment type="caution">
    <text evidence="2">The sequence shown here is derived from an EMBL/GenBank/DDBJ whole genome shotgun (WGS) entry which is preliminary data.</text>
</comment>
<dbReference type="Proteomes" id="UP001214521">
    <property type="component" value="Unassembled WGS sequence"/>
</dbReference>
<dbReference type="InterPro" id="IPR010982">
    <property type="entry name" value="Lambda_DNA-bd_dom_sf"/>
</dbReference>
<evidence type="ECO:0000259" key="1">
    <source>
        <dbReference type="PROSITE" id="PS50943"/>
    </source>
</evidence>
<organism evidence="2 3">
    <name type="scientific">Stenotrophomonas maltophilia</name>
    <name type="common">Pseudomonas maltophilia</name>
    <name type="synonym">Xanthomonas maltophilia</name>
    <dbReference type="NCBI Taxonomy" id="40324"/>
    <lineage>
        <taxon>Bacteria</taxon>
        <taxon>Pseudomonadati</taxon>
        <taxon>Pseudomonadota</taxon>
        <taxon>Gammaproteobacteria</taxon>
        <taxon>Lysobacterales</taxon>
        <taxon>Lysobacteraceae</taxon>
        <taxon>Stenotrophomonas</taxon>
        <taxon>Stenotrophomonas maltophilia group</taxon>
    </lineage>
</organism>
<accession>A0AAI9CA74</accession>
<proteinExistence type="predicted"/>
<dbReference type="Gene3D" id="1.10.260.40">
    <property type="entry name" value="lambda repressor-like DNA-binding domains"/>
    <property type="match status" value="1"/>
</dbReference>
<gene>
    <name evidence="2" type="ORF">QEK83_001597</name>
</gene>
<dbReference type="EMBL" id="ABLOMU010000012">
    <property type="protein sequence ID" value="EKT4440950.1"/>
    <property type="molecule type" value="Genomic_DNA"/>
</dbReference>
<dbReference type="SMART" id="SM00530">
    <property type="entry name" value="HTH_XRE"/>
    <property type="match status" value="1"/>
</dbReference>
<dbReference type="InterPro" id="IPR001387">
    <property type="entry name" value="Cro/C1-type_HTH"/>
</dbReference>
<dbReference type="PROSITE" id="PS50943">
    <property type="entry name" value="HTH_CROC1"/>
    <property type="match status" value="1"/>
</dbReference>
<feature type="domain" description="HTH cro/C1-type" evidence="1">
    <location>
        <begin position="16"/>
        <end position="74"/>
    </location>
</feature>
<reference evidence="2" key="1">
    <citation type="submission" date="2022-07" db="EMBL/GenBank/DDBJ databases">
        <authorList>
            <consortium name="Clinical and Environmental Microbiology Branch: Whole genome sequencing antimicrobial resistance pathogens in the healthcare setting"/>
        </authorList>
    </citation>
    <scope>NUCLEOTIDE SEQUENCE</scope>
    <source>
        <strain evidence="2">Stenotrophomonas_maltophilia_2021CK-00905</strain>
    </source>
</reference>
<sequence>MNALALSIQTLIATRMKEVRKASGVSQRALGKSVGLDDKRAGPYISRYESGIHATDWETTLKIAQSLGVSVAYLVAETPELAELIKAVQDYEPEELRALAEEIRVRHAQIDRTAQDQP</sequence>
<evidence type="ECO:0000313" key="2">
    <source>
        <dbReference type="EMBL" id="EKT4440950.1"/>
    </source>
</evidence>
<dbReference type="RefSeq" id="WP_050483480.1">
    <property type="nucleotide sequence ID" value="NZ_JBFCWN010000003.1"/>
</dbReference>
<dbReference type="AlphaFoldDB" id="A0AAI9CA74"/>
<protein>
    <submittedName>
        <fullName evidence="2">Helix-turn-helix transcriptional regulator</fullName>
    </submittedName>
</protein>
<dbReference type="GO" id="GO:0003677">
    <property type="term" value="F:DNA binding"/>
    <property type="evidence" value="ECO:0007669"/>
    <property type="project" value="InterPro"/>
</dbReference>